<proteinExistence type="predicted"/>
<feature type="compositionally biased region" description="Basic and acidic residues" evidence="1">
    <location>
        <begin position="318"/>
        <end position="328"/>
    </location>
</feature>
<evidence type="ECO:0000313" key="2">
    <source>
        <dbReference type="EMBL" id="CAE0345638.1"/>
    </source>
</evidence>
<feature type="compositionally biased region" description="Polar residues" evidence="1">
    <location>
        <begin position="307"/>
        <end position="317"/>
    </location>
</feature>
<organism evidence="2">
    <name type="scientific">Euplotes harpa</name>
    <dbReference type="NCBI Taxonomy" id="151035"/>
    <lineage>
        <taxon>Eukaryota</taxon>
        <taxon>Sar</taxon>
        <taxon>Alveolata</taxon>
        <taxon>Ciliophora</taxon>
        <taxon>Intramacronucleata</taxon>
        <taxon>Spirotrichea</taxon>
        <taxon>Hypotrichia</taxon>
        <taxon>Euplotida</taxon>
        <taxon>Euplotidae</taxon>
        <taxon>Euplotes</taxon>
    </lineage>
</organism>
<sequence>MIVERCKILEGDALQVKLDYFFKPFGIDAESKPLLPMNFDSETPDSENQQELEAFFQKKAKENWGKLSKAIVNKNSEQLRNLIKSVNSYMYPQLKEFVKKIMSPEFQTVMNYLKNFPDEQDLEEKLMYAKSGIEELNRIMGVEQYSFYDPYKDSDKEDNKSTEVSNDDSLISSLLLLKRSKLEDIVERITKHQMKQKKPSASKLSKQIMTELSKKNIPLPRLISYTRKVKSKVSTNSMPVYSPLSRFSDFEESGFSACKKTGSKLKHNSNKKAKANTNYDSLASIIEDDMSEIENSIRIPKEEILNNDDSPSVSSFDSNDKQSHRSDLLKNLTKQSIAIS</sequence>
<dbReference type="AlphaFoldDB" id="A0A7S3J4J8"/>
<protein>
    <submittedName>
        <fullName evidence="2">Uncharacterized protein</fullName>
    </submittedName>
</protein>
<feature type="region of interest" description="Disordered" evidence="1">
    <location>
        <begin position="301"/>
        <end position="340"/>
    </location>
</feature>
<name>A0A7S3J4J8_9SPIT</name>
<dbReference type="EMBL" id="HBII01010461">
    <property type="protein sequence ID" value="CAE0345638.1"/>
    <property type="molecule type" value="Transcribed_RNA"/>
</dbReference>
<reference evidence="2" key="1">
    <citation type="submission" date="2021-01" db="EMBL/GenBank/DDBJ databases">
        <authorList>
            <person name="Corre E."/>
            <person name="Pelletier E."/>
            <person name="Niang G."/>
            <person name="Scheremetjew M."/>
            <person name="Finn R."/>
            <person name="Kale V."/>
            <person name="Holt S."/>
            <person name="Cochrane G."/>
            <person name="Meng A."/>
            <person name="Brown T."/>
            <person name="Cohen L."/>
        </authorList>
    </citation>
    <scope>NUCLEOTIDE SEQUENCE</scope>
    <source>
        <strain evidence="2">FSP1.4</strain>
    </source>
</reference>
<accession>A0A7S3J4J8</accession>
<gene>
    <name evidence="2" type="ORF">EHAR0213_LOCUS4548</name>
</gene>
<evidence type="ECO:0000256" key="1">
    <source>
        <dbReference type="SAM" id="MobiDB-lite"/>
    </source>
</evidence>